<gene>
    <name evidence="2" type="primary">si:ch211-217g15.3</name>
</gene>
<proteinExistence type="predicted"/>
<dbReference type="OrthoDB" id="9938040at2759"/>
<dbReference type="GeneID" id="108263737"/>
<dbReference type="RefSeq" id="XP_017320306.1">
    <property type="nucleotide sequence ID" value="XM_017464817.1"/>
</dbReference>
<reference evidence="1" key="1">
    <citation type="journal article" date="2016" name="Nat. Commun.">
        <title>The channel catfish genome sequence provides insights into the evolution of scale formation in teleosts.</title>
        <authorList>
            <person name="Liu Z."/>
            <person name="Liu S."/>
            <person name="Yao J."/>
            <person name="Bao L."/>
            <person name="Zhang J."/>
            <person name="Li Y."/>
            <person name="Jiang C."/>
            <person name="Sun L."/>
            <person name="Wang R."/>
            <person name="Zhang Y."/>
            <person name="Zhou T."/>
            <person name="Zeng Q."/>
            <person name="Fu Q."/>
            <person name="Gao S."/>
            <person name="Li N."/>
            <person name="Koren S."/>
            <person name="Jiang Y."/>
            <person name="Zimin A."/>
            <person name="Xu P."/>
            <person name="Phillippy A.M."/>
            <person name="Geng X."/>
            <person name="Song L."/>
            <person name="Sun F."/>
            <person name="Li C."/>
            <person name="Wang X."/>
            <person name="Chen A."/>
            <person name="Jin Y."/>
            <person name="Yuan Z."/>
            <person name="Yang Y."/>
            <person name="Tan S."/>
            <person name="Peatman E."/>
            <person name="Lu J."/>
            <person name="Qin Z."/>
            <person name="Dunham R."/>
            <person name="Li Z."/>
            <person name="Sonstegard T."/>
            <person name="Feng J."/>
            <person name="Danzmann R.G."/>
            <person name="Schroeder S."/>
            <person name="Scheffler B."/>
            <person name="Duke M.V."/>
            <person name="Ballard L."/>
            <person name="Kucuktas H."/>
            <person name="Kaltenboeck L."/>
            <person name="Liu H."/>
            <person name="Armbruster J."/>
            <person name="Xie Y."/>
            <person name="Kirby M.L."/>
            <person name="Tian Y."/>
            <person name="Flanagan M.E."/>
            <person name="Mu W."/>
            <person name="Waldbieser G.C."/>
        </authorList>
    </citation>
    <scope>NUCLEOTIDE SEQUENCE [LARGE SCALE GENOMIC DNA]</scope>
    <source>
        <strain evidence="1">SDA103</strain>
    </source>
</reference>
<accession>A0A2D0QRF8</accession>
<dbReference type="KEGG" id="ipu:108263737"/>
<sequence length="240" mass="27982">MHHGHMAAYFFTHRAIKTSGATMFRCSILLCLSVLLYSTTASPYKSWGDEKHTSVQDTRSHDFNEKIMLGLKEVEPVEEQDLTEIDIDPHMAIWKAMKHFHRQKYNKPEEDNDKLYLPSDVQHSAGNKQDEAYLEPQYYGQGRLYQEAEKDLDDVYHNIQGLVNHADLKERVVQPDIPVPDKAEIKELRETSVYMTPEEDKDGLYHGDFTGQVFQVPIMENLPKKVYMEPEEDRDHLFHS</sequence>
<keyword evidence="1" id="KW-1185">Reference proteome</keyword>
<dbReference type="AlphaFoldDB" id="A0A2D0QRF8"/>
<organism evidence="1 2">
    <name type="scientific">Ictalurus punctatus</name>
    <name type="common">Channel catfish</name>
    <name type="synonym">Silurus punctatus</name>
    <dbReference type="NCBI Taxonomy" id="7998"/>
    <lineage>
        <taxon>Eukaryota</taxon>
        <taxon>Metazoa</taxon>
        <taxon>Chordata</taxon>
        <taxon>Craniata</taxon>
        <taxon>Vertebrata</taxon>
        <taxon>Euteleostomi</taxon>
        <taxon>Actinopterygii</taxon>
        <taxon>Neopterygii</taxon>
        <taxon>Teleostei</taxon>
        <taxon>Ostariophysi</taxon>
        <taxon>Siluriformes</taxon>
        <taxon>Ictaluridae</taxon>
        <taxon>Ictalurus</taxon>
    </lineage>
</organism>
<reference evidence="2" key="2">
    <citation type="submission" date="2025-08" db="UniProtKB">
        <authorList>
            <consortium name="RefSeq"/>
        </authorList>
    </citation>
    <scope>IDENTIFICATION</scope>
    <source>
        <tissue evidence="2">Blood</tissue>
    </source>
</reference>
<evidence type="ECO:0000313" key="1">
    <source>
        <dbReference type="Proteomes" id="UP000221080"/>
    </source>
</evidence>
<protein>
    <submittedName>
        <fullName evidence="2">Uncharacterized protein si:ch211-217g15.3</fullName>
    </submittedName>
</protein>
<dbReference type="Proteomes" id="UP000221080">
    <property type="component" value="Chromosome 3"/>
</dbReference>
<name>A0A2D0QRF8_ICTPU</name>
<evidence type="ECO:0000313" key="2">
    <source>
        <dbReference type="RefSeq" id="XP_017320306.1"/>
    </source>
</evidence>